<accession>A0AAX4P0K9</accession>
<gene>
    <name evidence="3" type="ORF">HKI87_02g14480</name>
</gene>
<evidence type="ECO:0000313" key="4">
    <source>
        <dbReference type="Proteomes" id="UP001472866"/>
    </source>
</evidence>
<evidence type="ECO:0000256" key="1">
    <source>
        <dbReference type="SAM" id="Coils"/>
    </source>
</evidence>
<feature type="compositionally biased region" description="Acidic residues" evidence="2">
    <location>
        <begin position="29"/>
        <end position="38"/>
    </location>
</feature>
<feature type="coiled-coil region" evidence="1">
    <location>
        <begin position="68"/>
        <end position="102"/>
    </location>
</feature>
<sequence length="245" mass="26785">MAETEVTSAGRKLEEEEEEAGAAGRVSEDTEEEEDLEDLVGPVREFEKDMGLIANENESAIEDMDTAIRGLKDWRKESEEQIARLEKENEKLFESMERSAAVLRDREEGTSGAVSGLDDDEGYKSVLKELNNAKSQMGTSKDVLESSPQAGTELSEEKLRLLTSASKMSFAPAQSAERAEREGSLGFGFAKGAQGEEGSSISLLREADELLESLGLEEGQNDPIAWTSDLNTVLSKLEMLDAPEK</sequence>
<reference evidence="3 4" key="1">
    <citation type="submission" date="2024-03" db="EMBL/GenBank/DDBJ databases">
        <title>Complete genome sequence of the green alga Chloropicon roscoffensis RCC1871.</title>
        <authorList>
            <person name="Lemieux C."/>
            <person name="Pombert J.-F."/>
            <person name="Otis C."/>
            <person name="Turmel M."/>
        </authorList>
    </citation>
    <scope>NUCLEOTIDE SEQUENCE [LARGE SCALE GENOMIC DNA]</scope>
    <source>
        <strain evidence="3 4">RCC1871</strain>
    </source>
</reference>
<feature type="region of interest" description="Disordered" evidence="2">
    <location>
        <begin position="1"/>
        <end position="43"/>
    </location>
</feature>
<proteinExistence type="predicted"/>
<protein>
    <submittedName>
        <fullName evidence="3">Uncharacterized protein</fullName>
    </submittedName>
</protein>
<dbReference type="AlphaFoldDB" id="A0AAX4P0K9"/>
<keyword evidence="1" id="KW-0175">Coiled coil</keyword>
<evidence type="ECO:0000313" key="3">
    <source>
        <dbReference type="EMBL" id="WZN59920.1"/>
    </source>
</evidence>
<dbReference type="EMBL" id="CP151502">
    <property type="protein sequence ID" value="WZN59920.1"/>
    <property type="molecule type" value="Genomic_DNA"/>
</dbReference>
<dbReference type="Proteomes" id="UP001472866">
    <property type="component" value="Chromosome 02"/>
</dbReference>
<keyword evidence="4" id="KW-1185">Reference proteome</keyword>
<organism evidence="3 4">
    <name type="scientific">Chloropicon roscoffensis</name>
    <dbReference type="NCBI Taxonomy" id="1461544"/>
    <lineage>
        <taxon>Eukaryota</taxon>
        <taxon>Viridiplantae</taxon>
        <taxon>Chlorophyta</taxon>
        <taxon>Chloropicophyceae</taxon>
        <taxon>Chloropicales</taxon>
        <taxon>Chloropicaceae</taxon>
        <taxon>Chloropicon</taxon>
    </lineage>
</organism>
<name>A0AAX4P0K9_9CHLO</name>
<feature type="region of interest" description="Disordered" evidence="2">
    <location>
        <begin position="102"/>
        <end position="158"/>
    </location>
</feature>
<evidence type="ECO:0000256" key="2">
    <source>
        <dbReference type="SAM" id="MobiDB-lite"/>
    </source>
</evidence>